<dbReference type="EMBL" id="KN881647">
    <property type="protein sequence ID" value="KIY51941.1"/>
    <property type="molecule type" value="Genomic_DNA"/>
</dbReference>
<dbReference type="OrthoDB" id="443634at2759"/>
<evidence type="ECO:0000256" key="5">
    <source>
        <dbReference type="ARBA" id="ARBA00023136"/>
    </source>
</evidence>
<dbReference type="Gene3D" id="2.10.70.80">
    <property type="match status" value="2"/>
</dbReference>
<dbReference type="PANTHER" id="PTHR12106">
    <property type="entry name" value="SORTILIN RELATED"/>
    <property type="match status" value="1"/>
</dbReference>
<dbReference type="Pfam" id="PF15902">
    <property type="entry name" value="Sortilin-Vps10"/>
    <property type="match status" value="2"/>
</dbReference>
<dbReference type="InterPro" id="IPR006581">
    <property type="entry name" value="VPS10"/>
</dbReference>
<keyword evidence="2 7" id="KW-0812">Transmembrane</keyword>
<dbReference type="GO" id="GO:0005794">
    <property type="term" value="C:Golgi apparatus"/>
    <property type="evidence" value="ECO:0007669"/>
    <property type="project" value="TreeGrafter"/>
</dbReference>
<dbReference type="Proteomes" id="UP000054144">
    <property type="component" value="Unassembled WGS sequence"/>
</dbReference>
<keyword evidence="8" id="KW-0732">Signal</keyword>
<evidence type="ECO:0000313" key="10">
    <source>
        <dbReference type="EMBL" id="KIY51941.1"/>
    </source>
</evidence>
<evidence type="ECO:0000256" key="1">
    <source>
        <dbReference type="ARBA" id="ARBA00004370"/>
    </source>
</evidence>
<dbReference type="Gene3D" id="2.130.10.10">
    <property type="entry name" value="YVTN repeat-like/Quinoprotein amine dehydrogenase"/>
    <property type="match status" value="3"/>
</dbReference>
<keyword evidence="10" id="KW-0378">Hydrolase</keyword>
<dbReference type="GO" id="GO:0006896">
    <property type="term" value="P:Golgi to vacuole transport"/>
    <property type="evidence" value="ECO:0007669"/>
    <property type="project" value="TreeGrafter"/>
</dbReference>
<keyword evidence="3" id="KW-0677">Repeat</keyword>
<dbReference type="PANTHER" id="PTHR12106:SF27">
    <property type="entry name" value="SORTILIN-RELATED RECEPTOR"/>
    <property type="match status" value="1"/>
</dbReference>
<sequence>MILRYVLVVWLLFLLEVLAGPPTHTINSFNNLPARLFFFDDTESAIYFDSIAGDVYVSQDEGKSWGRADIPTGHAAMVIEHPFDNHYAFVLSRGTTHWRTEDRGKTWRSFKVDVAPALMSRPLSFHSDPAKYGYIMYQGTRCNSIGWGAVCHDETYITLDAFSSTPRLMLSETSRCQFAHSSTDFKHDAPESLVYCVAFDTTSNTGTHALSSSRLFSSTDFFENNSKVEDLGIGKNAKGVLAFAIVSKFAVVALKDLSGTSGSDMLLYVTVDTKTWAKAQFPHASSAKLRENAYTIVESTTHSLAVDAVLQDQGTIGTLFVSNSNGTFFVESLKDTNRNEMGYVDYERLYGVEGIGIANIVANADEVEGRHAEKRLRSLITFDDGSTWFTIRAPSSASCNPSDTEKCALHFHSVTTPHNYGRIFSSPAPGFVMAVGSIGEYLLPYEDCDTFLSTDAGLTWTMIREDAHKYEFGDSGSILVVINDEDGVDTLRYSLDLGRTWNDYNFGVKLRSRGLTTIPDSTSQKFLLLGQVSRHDQTGDIGRFVVVWVDFADTRQRKCTDNDFERWYARPSNSECLMGHKASISSSDQWYRRRKPAADCYVGEKFTDPVVHEDNCSCTDADFECDYNYVRQGDFCVPVGPEPVGAGVCTGSGEQMYKGSSGYRKIPGNTCEGGIQKDAPVDKKCSQAKPAEGDVVHQTFEFPAQIVQQEYFPESSTILVRLDDHSIWESMNEGYTWTQLSPEERFLAFYHHKYTADRAYLITNTQKFYYTTDSGKTWHSLNAPTPPNTFGAQVLRFHPNSDNLIWTGNRDCDGNGDNCHAEAQYSRDNGRRWSEVEKYVQTCAWAKDSKLYADATEIICESYRDKTGNQKRFQQDNPLELVIGSNYFQRKSKLFDHVVGFAKFSEFLVVAELQPERHALDLQVSLDGSHFATGMFPPSMHPETHAYTVLESSTGSLFLHMTMSEPPSPYWGSLLKSNSNGTYFGVSIDHVNRDDRGFVDFEKMIGLDGIAMINVVSNPTEAAITGSKQLQSRITHNDGSTWKPLTPPQVDSHGNKYACQSTSCELHVHGYTERYDSRATYSSPSIVGLIMAVGNVGKSLAAYTDSDTFLSRDAGFTWEEVHKDAHLWEFGDSGSILVMVNDEAPTDHVLFSTNEGKTWREYTFTNEKIRVRSIVTVPSDTSRRFLLMGQYPRSPSKSVVVHIDFSALTSKQCVLDIEDPGHDDFELWSPSEERSEMCLFGRQTLYHRRVRDTDCVVGSQPKAQERVVKNCVCTKSDFECEYNYLRNAAGECVLVSGTTPLPDDESCTDDGYWYERTAYRKISYSTCEDGERLDRGARHVCTGFSGHGAWFWMFILMVPFSFTALIGYWYYRRSGMARGTIRLPGDGSSRYQSQSGAMATLASVPWFLVGIAGIVWEWLSSRMESFSPGMRTRRGGYRNIPIDEDAQILRFEGED</sequence>
<keyword evidence="6" id="KW-0325">Glycoprotein</keyword>
<feature type="transmembrane region" description="Helical" evidence="7">
    <location>
        <begin position="1398"/>
        <end position="1419"/>
    </location>
</feature>
<gene>
    <name evidence="10" type="ORF">FISHEDRAFT_36318</name>
</gene>
<feature type="transmembrane region" description="Helical" evidence="7">
    <location>
        <begin position="1349"/>
        <end position="1371"/>
    </location>
</feature>
<dbReference type="CDD" id="cd15482">
    <property type="entry name" value="Sialidase_non-viral"/>
    <property type="match status" value="1"/>
</dbReference>
<dbReference type="Gene3D" id="3.30.60.270">
    <property type="match status" value="2"/>
</dbReference>
<name>A0A0D7AKW0_9AGAR</name>
<keyword evidence="5 7" id="KW-0472">Membrane</keyword>
<feature type="chain" id="PRO_5002316270" evidence="8">
    <location>
        <begin position="20"/>
        <end position="1455"/>
    </location>
</feature>
<evidence type="ECO:0000256" key="4">
    <source>
        <dbReference type="ARBA" id="ARBA00022989"/>
    </source>
</evidence>
<evidence type="ECO:0000256" key="7">
    <source>
        <dbReference type="SAM" id="Phobius"/>
    </source>
</evidence>
<evidence type="ECO:0000256" key="6">
    <source>
        <dbReference type="ARBA" id="ARBA00023180"/>
    </source>
</evidence>
<evidence type="ECO:0000256" key="2">
    <source>
        <dbReference type="ARBA" id="ARBA00022692"/>
    </source>
</evidence>
<accession>A0A0D7AKW0</accession>
<protein>
    <submittedName>
        <fullName evidence="10">Oligoxyloglucan reducing end-specific cellobiohydrolase</fullName>
    </submittedName>
</protein>
<dbReference type="FunFam" id="3.30.60.270:FF:000005">
    <property type="entry name" value="Sortilin"/>
    <property type="match status" value="1"/>
</dbReference>
<evidence type="ECO:0000313" key="11">
    <source>
        <dbReference type="Proteomes" id="UP000054144"/>
    </source>
</evidence>
<feature type="domain" description="VPS10" evidence="9">
    <location>
        <begin position="44"/>
        <end position="690"/>
    </location>
</feature>
<dbReference type="InterPro" id="IPR031778">
    <property type="entry name" value="Sortilin_N"/>
</dbReference>
<keyword evidence="11" id="KW-1185">Reference proteome</keyword>
<dbReference type="SMART" id="SM00602">
    <property type="entry name" value="VPS10"/>
    <property type="match status" value="2"/>
</dbReference>
<proteinExistence type="predicted"/>
<dbReference type="InterPro" id="IPR050310">
    <property type="entry name" value="VPS10-sortilin"/>
</dbReference>
<dbReference type="SUPFAM" id="SSF110296">
    <property type="entry name" value="Oligoxyloglucan reducing end-specific cellobiohydrolase"/>
    <property type="match status" value="3"/>
</dbReference>
<dbReference type="GO" id="GO:0006623">
    <property type="term" value="P:protein targeting to vacuole"/>
    <property type="evidence" value="ECO:0007669"/>
    <property type="project" value="TreeGrafter"/>
</dbReference>
<evidence type="ECO:0000256" key="3">
    <source>
        <dbReference type="ARBA" id="ARBA00022737"/>
    </source>
</evidence>
<dbReference type="GO" id="GO:0016787">
    <property type="term" value="F:hydrolase activity"/>
    <property type="evidence" value="ECO:0007669"/>
    <property type="project" value="UniProtKB-KW"/>
</dbReference>
<dbReference type="GO" id="GO:0005829">
    <property type="term" value="C:cytosol"/>
    <property type="evidence" value="ECO:0007669"/>
    <property type="project" value="GOC"/>
</dbReference>
<feature type="domain" description="VPS10" evidence="9">
    <location>
        <begin position="716"/>
        <end position="1346"/>
    </location>
</feature>
<dbReference type="GO" id="GO:0006895">
    <property type="term" value="P:Golgi to endosome transport"/>
    <property type="evidence" value="ECO:0007669"/>
    <property type="project" value="TreeGrafter"/>
</dbReference>
<keyword evidence="4 7" id="KW-1133">Transmembrane helix</keyword>
<dbReference type="GO" id="GO:0016020">
    <property type="term" value="C:membrane"/>
    <property type="evidence" value="ECO:0007669"/>
    <property type="project" value="UniProtKB-SubCell"/>
</dbReference>
<dbReference type="Pfam" id="PF15901">
    <property type="entry name" value="Sortilin_C"/>
    <property type="match status" value="2"/>
</dbReference>
<comment type="subcellular location">
    <subcellularLocation>
        <location evidence="1">Membrane</location>
    </subcellularLocation>
</comment>
<evidence type="ECO:0000256" key="8">
    <source>
        <dbReference type="SAM" id="SignalP"/>
    </source>
</evidence>
<organism evidence="10 11">
    <name type="scientific">Fistulina hepatica ATCC 64428</name>
    <dbReference type="NCBI Taxonomy" id="1128425"/>
    <lineage>
        <taxon>Eukaryota</taxon>
        <taxon>Fungi</taxon>
        <taxon>Dikarya</taxon>
        <taxon>Basidiomycota</taxon>
        <taxon>Agaricomycotina</taxon>
        <taxon>Agaricomycetes</taxon>
        <taxon>Agaricomycetidae</taxon>
        <taxon>Agaricales</taxon>
        <taxon>Fistulinaceae</taxon>
        <taxon>Fistulina</taxon>
    </lineage>
</organism>
<reference evidence="10 11" key="1">
    <citation type="journal article" date="2015" name="Fungal Genet. Biol.">
        <title>Evolution of novel wood decay mechanisms in Agaricales revealed by the genome sequences of Fistulina hepatica and Cylindrobasidium torrendii.</title>
        <authorList>
            <person name="Floudas D."/>
            <person name="Held B.W."/>
            <person name="Riley R."/>
            <person name="Nagy L.G."/>
            <person name="Koehler G."/>
            <person name="Ransdell A.S."/>
            <person name="Younus H."/>
            <person name="Chow J."/>
            <person name="Chiniquy J."/>
            <person name="Lipzen A."/>
            <person name="Tritt A."/>
            <person name="Sun H."/>
            <person name="Haridas S."/>
            <person name="LaButti K."/>
            <person name="Ohm R.A."/>
            <person name="Kues U."/>
            <person name="Blanchette R.A."/>
            <person name="Grigoriev I.V."/>
            <person name="Minto R.E."/>
            <person name="Hibbett D.S."/>
        </authorList>
    </citation>
    <scope>NUCLEOTIDE SEQUENCE [LARGE SCALE GENOMIC DNA]</scope>
    <source>
        <strain evidence="10 11">ATCC 64428</strain>
    </source>
</reference>
<feature type="signal peptide" evidence="8">
    <location>
        <begin position="1"/>
        <end position="19"/>
    </location>
</feature>
<evidence type="ECO:0000259" key="9">
    <source>
        <dbReference type="SMART" id="SM00602"/>
    </source>
</evidence>
<dbReference type="InterPro" id="IPR031777">
    <property type="entry name" value="Sortilin_C"/>
</dbReference>
<dbReference type="InterPro" id="IPR015943">
    <property type="entry name" value="WD40/YVTN_repeat-like_dom_sf"/>
</dbReference>